<proteinExistence type="predicted"/>
<sequence>MSKVILDLTFLKQVTLNKYIDAERKNRYAGARLKRLATTYTRNVFSQAMVDNISFEWPCKLKLDWYLPDGRIDPDNWAFLKKFIFDGMQTAKVRGNLFLQNDNIKHIRGFDEDFYIDKSNPRLEIYELIVTKKPSDKNEHCG</sequence>
<organism evidence="1 2">
    <name type="scientific">Leuconostoc pseudomesenteroides</name>
    <dbReference type="NCBI Taxonomy" id="33968"/>
    <lineage>
        <taxon>Bacteria</taxon>
        <taxon>Bacillati</taxon>
        <taxon>Bacillota</taxon>
        <taxon>Bacilli</taxon>
        <taxon>Lactobacillales</taxon>
        <taxon>Lactobacillaceae</taxon>
        <taxon>Leuconostoc</taxon>
    </lineage>
</organism>
<evidence type="ECO:0000313" key="1">
    <source>
        <dbReference type="EMBL" id="QEA43022.1"/>
    </source>
</evidence>
<accession>A0A5B8T0G9</accession>
<dbReference type="InterPro" id="IPR036614">
    <property type="entry name" value="RusA-like_sf"/>
</dbReference>
<reference evidence="1 2" key="1">
    <citation type="submission" date="2019-06" db="EMBL/GenBank/DDBJ databases">
        <title>Genome analyses of bacteria isolated from kimchi.</title>
        <authorList>
            <person name="Lee S."/>
            <person name="Ahn S."/>
            <person name="Roh S."/>
        </authorList>
    </citation>
    <scope>NUCLEOTIDE SEQUENCE [LARGE SCALE GENOMIC DNA]</scope>
    <source>
        <strain evidence="1 2">CBA3630</strain>
    </source>
</reference>
<gene>
    <name evidence="1" type="ORF">FGL85_01125</name>
</gene>
<dbReference type="SUPFAM" id="SSF103084">
    <property type="entry name" value="Holliday junction resolvase RusA"/>
    <property type="match status" value="1"/>
</dbReference>
<dbReference type="GO" id="GO:0006281">
    <property type="term" value="P:DNA repair"/>
    <property type="evidence" value="ECO:0007669"/>
    <property type="project" value="InterPro"/>
</dbReference>
<dbReference type="Gene3D" id="3.30.1330.70">
    <property type="entry name" value="Holliday junction resolvase RusA"/>
    <property type="match status" value="1"/>
</dbReference>
<dbReference type="KEGG" id="lpse:FGL85_01125"/>
<evidence type="ECO:0000313" key="2">
    <source>
        <dbReference type="Proteomes" id="UP000321296"/>
    </source>
</evidence>
<dbReference type="AlphaFoldDB" id="A0A5B8T0G9"/>
<name>A0A5B8T0G9_LEUPS</name>
<dbReference type="GO" id="GO:0006310">
    <property type="term" value="P:DNA recombination"/>
    <property type="evidence" value="ECO:0007669"/>
    <property type="project" value="InterPro"/>
</dbReference>
<dbReference type="EMBL" id="CP042383">
    <property type="protein sequence ID" value="QEA43022.1"/>
    <property type="molecule type" value="Genomic_DNA"/>
</dbReference>
<dbReference type="GO" id="GO:0000287">
    <property type="term" value="F:magnesium ion binding"/>
    <property type="evidence" value="ECO:0007669"/>
    <property type="project" value="InterPro"/>
</dbReference>
<dbReference type="Proteomes" id="UP000321296">
    <property type="component" value="Chromosome"/>
</dbReference>
<protein>
    <submittedName>
        <fullName evidence="1">dTDP-glucose pyrophosphorylase</fullName>
    </submittedName>
</protein>
<dbReference type="RefSeq" id="WP_147652008.1">
    <property type="nucleotide sequence ID" value="NZ_CP042383.1"/>
</dbReference>